<evidence type="ECO:0000256" key="2">
    <source>
        <dbReference type="SAM" id="Phobius"/>
    </source>
</evidence>
<dbReference type="InterPro" id="IPR014756">
    <property type="entry name" value="Ig_E-set"/>
</dbReference>
<evidence type="ECO:0000313" key="5">
    <source>
        <dbReference type="EMBL" id="MDS0293722.1"/>
    </source>
</evidence>
<feature type="region of interest" description="Disordered" evidence="1">
    <location>
        <begin position="191"/>
        <end position="238"/>
    </location>
</feature>
<dbReference type="PANTHER" id="PTHR19372">
    <property type="entry name" value="SULFITE REDUCTASE"/>
    <property type="match status" value="1"/>
</dbReference>
<feature type="domain" description="Oxidoreductase molybdopterin-binding" evidence="3">
    <location>
        <begin position="280"/>
        <end position="423"/>
    </location>
</feature>
<dbReference type="InterPro" id="IPR000572">
    <property type="entry name" value="OxRdtase_Mopterin-bd_dom"/>
</dbReference>
<keyword evidence="2" id="KW-0812">Transmembrane</keyword>
<feature type="region of interest" description="Disordered" evidence="1">
    <location>
        <begin position="524"/>
        <end position="550"/>
    </location>
</feature>
<accession>A0ABU2FYW8</accession>
<sequence>MARNRFEWRRGPRLLVALFAGIAAVAGSYAAAGFTPSFVVAPVEAFLTRTVPDAVLRFAITTLGTFAGIDHFGQLLNLAMAFGLATALLSAAALAGLAVGRRLDSALASVGLTGLLAWGVTALLTGAPTLSLGAGVGAALVVAGAELAAASTGAPSGGADAVRRRQLLGGVGTAVGVGAVGVLLGRSPAPADADGASGSSASVEAGDASDGGSGGADAADADPGANEGDGEQEADARFGDPEVTARYLEEAETRALNVEGLESLVSGDDFYTVDIGNVDPKVSAEEWSLSVTGAVGEELTLGYEDLRGMGAEQRFITLRCVSDKINAKLMDTDLWTGVPVSQILERANPQGDYVMLRAADDYFVGFPLDALETGFLAYGKGGEALPRAHGHPVRALIPGHWGEVNTKWITEIEVLENAEKGFWEKRGWHGTGPVNTVAKLHATNRRDGEIQVAGHAYAGVRGIDRVEVSTDGGETWTDATLSDPLPAGTDEEGDAAEDAWRQWEYTYENPGAEHTVVVRATDGTGTLQPRENGGPYPSGATGWVSKTISG</sequence>
<keyword evidence="2" id="KW-1133">Transmembrane helix</keyword>
<feature type="transmembrane region" description="Helical" evidence="2">
    <location>
        <begin position="132"/>
        <end position="155"/>
    </location>
</feature>
<feature type="transmembrane region" description="Helical" evidence="2">
    <location>
        <begin position="78"/>
        <end position="99"/>
    </location>
</feature>
<reference evidence="5 6" key="1">
    <citation type="submission" date="2022-06" db="EMBL/GenBank/DDBJ databases">
        <title>Halogeometricum sp. a new haloarchaeum isolate from saline soil.</title>
        <authorList>
            <person name="Strakova D."/>
            <person name="Galisteo C."/>
            <person name="Sanchez-Porro C."/>
            <person name="Ventosa A."/>
        </authorList>
    </citation>
    <scope>NUCLEOTIDE SEQUENCE [LARGE SCALE GENOMIC DNA]</scope>
    <source>
        <strain evidence="6">S3BR25-2</strain>
    </source>
</reference>
<evidence type="ECO:0000256" key="1">
    <source>
        <dbReference type="SAM" id="MobiDB-lite"/>
    </source>
</evidence>
<feature type="domain" description="Moybdenum cofactor oxidoreductase dimerisation" evidence="4">
    <location>
        <begin position="445"/>
        <end position="531"/>
    </location>
</feature>
<dbReference type="Pfam" id="PF03404">
    <property type="entry name" value="Mo-co_dimer"/>
    <property type="match status" value="1"/>
</dbReference>
<feature type="transmembrane region" description="Helical" evidence="2">
    <location>
        <begin position="106"/>
        <end position="126"/>
    </location>
</feature>
<feature type="compositionally biased region" description="Low complexity" evidence="1">
    <location>
        <begin position="191"/>
        <end position="208"/>
    </location>
</feature>
<feature type="region of interest" description="Disordered" evidence="1">
    <location>
        <begin position="473"/>
        <end position="495"/>
    </location>
</feature>
<feature type="transmembrane region" description="Helical" evidence="2">
    <location>
        <begin position="167"/>
        <end position="185"/>
    </location>
</feature>
<evidence type="ECO:0000259" key="4">
    <source>
        <dbReference type="Pfam" id="PF03404"/>
    </source>
</evidence>
<organism evidence="5 6">
    <name type="scientific">Halogeometricum luteum</name>
    <dbReference type="NCBI Taxonomy" id="2950537"/>
    <lineage>
        <taxon>Archaea</taxon>
        <taxon>Methanobacteriati</taxon>
        <taxon>Methanobacteriota</taxon>
        <taxon>Stenosarchaea group</taxon>
        <taxon>Halobacteria</taxon>
        <taxon>Halobacteriales</taxon>
        <taxon>Haloferacaceae</taxon>
        <taxon>Halogeometricum</taxon>
    </lineage>
</organism>
<evidence type="ECO:0000313" key="6">
    <source>
        <dbReference type="Proteomes" id="UP001254813"/>
    </source>
</evidence>
<dbReference type="Proteomes" id="UP001254813">
    <property type="component" value="Unassembled WGS sequence"/>
</dbReference>
<dbReference type="Gene3D" id="3.90.420.10">
    <property type="entry name" value="Oxidoreductase, molybdopterin-binding domain"/>
    <property type="match status" value="1"/>
</dbReference>
<dbReference type="InterPro" id="IPR005066">
    <property type="entry name" value="MoCF_OxRdtse_dimer"/>
</dbReference>
<dbReference type="Pfam" id="PF00174">
    <property type="entry name" value="Oxidored_molyb"/>
    <property type="match status" value="1"/>
</dbReference>
<dbReference type="EMBL" id="JAMQOQ010000001">
    <property type="protein sequence ID" value="MDS0293722.1"/>
    <property type="molecule type" value="Genomic_DNA"/>
</dbReference>
<name>A0ABU2FYW8_9EURY</name>
<gene>
    <name evidence="5" type="ORF">NDI79_05995</name>
</gene>
<proteinExistence type="predicted"/>
<keyword evidence="6" id="KW-1185">Reference proteome</keyword>
<feature type="compositionally biased region" description="Low complexity" evidence="1">
    <location>
        <begin position="216"/>
        <end position="226"/>
    </location>
</feature>
<dbReference type="SUPFAM" id="SSF56524">
    <property type="entry name" value="Oxidoreductase molybdopterin-binding domain"/>
    <property type="match status" value="1"/>
</dbReference>
<dbReference type="SUPFAM" id="SSF81296">
    <property type="entry name" value="E set domains"/>
    <property type="match status" value="1"/>
</dbReference>
<evidence type="ECO:0000259" key="3">
    <source>
        <dbReference type="Pfam" id="PF00174"/>
    </source>
</evidence>
<dbReference type="PANTHER" id="PTHR19372:SF7">
    <property type="entry name" value="SULFITE OXIDASE, MITOCHONDRIAL"/>
    <property type="match status" value="1"/>
</dbReference>
<comment type="caution">
    <text evidence="5">The sequence shown here is derived from an EMBL/GenBank/DDBJ whole genome shotgun (WGS) entry which is preliminary data.</text>
</comment>
<dbReference type="RefSeq" id="WP_310927535.1">
    <property type="nucleotide sequence ID" value="NZ_JAMQOQ010000001.1"/>
</dbReference>
<protein>
    <submittedName>
        <fullName evidence="5">Molybdopterin-dependent oxidoreductase</fullName>
    </submittedName>
</protein>
<dbReference type="Gene3D" id="2.60.40.650">
    <property type="match status" value="1"/>
</dbReference>
<keyword evidence="2" id="KW-0472">Membrane</keyword>
<dbReference type="InterPro" id="IPR036374">
    <property type="entry name" value="OxRdtase_Mopterin-bd_sf"/>
</dbReference>